<keyword evidence="8" id="KW-1185">Reference proteome</keyword>
<dbReference type="PRINTS" id="PR00032">
    <property type="entry name" value="HTHARAC"/>
</dbReference>
<dbReference type="PANTHER" id="PTHR43280:SF2">
    <property type="entry name" value="HTH-TYPE TRANSCRIPTIONAL REGULATOR EXSA"/>
    <property type="match status" value="1"/>
</dbReference>
<dbReference type="SMART" id="SM00342">
    <property type="entry name" value="HTH_ARAC"/>
    <property type="match status" value="1"/>
</dbReference>
<dbReference type="InterPro" id="IPR037923">
    <property type="entry name" value="HTH-like"/>
</dbReference>
<evidence type="ECO:0000313" key="7">
    <source>
        <dbReference type="Proteomes" id="UP000266691"/>
    </source>
</evidence>
<dbReference type="PROSITE" id="PS01124">
    <property type="entry name" value="HTH_ARAC_FAMILY_2"/>
    <property type="match status" value="1"/>
</dbReference>
<dbReference type="GO" id="GO:0043565">
    <property type="term" value="F:sequence-specific DNA binding"/>
    <property type="evidence" value="ECO:0007669"/>
    <property type="project" value="InterPro"/>
</dbReference>
<accession>A0A3A1NH03</accession>
<gene>
    <name evidence="5" type="ORF">D2V05_09280</name>
    <name evidence="6" type="ORF">FQ017_09195</name>
</gene>
<comment type="caution">
    <text evidence="5">The sequence shown here is derived from an EMBL/GenBank/DDBJ whole genome shotgun (WGS) entry which is preliminary data.</text>
</comment>
<dbReference type="OrthoDB" id="511992at2"/>
<evidence type="ECO:0000313" key="8">
    <source>
        <dbReference type="Proteomes" id="UP000321621"/>
    </source>
</evidence>
<dbReference type="InterPro" id="IPR020449">
    <property type="entry name" value="Tscrpt_reg_AraC-type_HTH"/>
</dbReference>
<dbReference type="InterPro" id="IPR009057">
    <property type="entry name" value="Homeodomain-like_sf"/>
</dbReference>
<dbReference type="Gene3D" id="1.10.10.60">
    <property type="entry name" value="Homeodomain-like"/>
    <property type="match status" value="1"/>
</dbReference>
<evidence type="ECO:0000256" key="2">
    <source>
        <dbReference type="ARBA" id="ARBA00023125"/>
    </source>
</evidence>
<dbReference type="SUPFAM" id="SSF46689">
    <property type="entry name" value="Homeodomain-like"/>
    <property type="match status" value="1"/>
</dbReference>
<sequence>MKELQKGEYYGDHYQKVDLGGMILTDTAYTHSKVDWHYHQNPYFTYILEGQLFEANKKESYTLGAGSLLFHNWDDAHYNIKPPGYTRGFHIELNKEWFLKYDLGQDGLEGSINLKNPLVKRKMNSIFMETKISDDHSPMSIEMLLVEVFGLMEGQQQNQKPPNWVRKLQELIMEEGVDSSLGNLAAQLQIHPVHLSREFGRYFGTSFGNYVRLLKVNKAFNMMVSTKLSMTEICYECGFSDQSHFISNFKRVYQMTPSKMLGKISRR</sequence>
<dbReference type="Proteomes" id="UP000266691">
    <property type="component" value="Unassembled WGS sequence"/>
</dbReference>
<evidence type="ECO:0000256" key="1">
    <source>
        <dbReference type="ARBA" id="ARBA00023015"/>
    </source>
</evidence>
<protein>
    <submittedName>
        <fullName evidence="5">AraC family transcriptional regulator</fullName>
    </submittedName>
    <submittedName>
        <fullName evidence="6">Helix-turn-helix transcriptional regulator</fullName>
    </submittedName>
</protein>
<evidence type="ECO:0000313" key="5">
    <source>
        <dbReference type="EMBL" id="RIV44541.1"/>
    </source>
</evidence>
<proteinExistence type="predicted"/>
<keyword evidence="3" id="KW-0804">Transcription</keyword>
<reference evidence="5 7" key="1">
    <citation type="submission" date="2018-08" db="EMBL/GenBank/DDBJ databases">
        <title>Proposal of Muricauda 72 sp.nov. and Muricauda NH166 sp.nov., isolated from seawater.</title>
        <authorList>
            <person name="Cheng H."/>
            <person name="Wu Y.-H."/>
            <person name="Guo L.-L."/>
            <person name="Xu X.-W."/>
        </authorList>
    </citation>
    <scope>NUCLEOTIDE SEQUENCE [LARGE SCALE GENOMIC DNA]</scope>
    <source>
        <strain evidence="5 7">72</strain>
    </source>
</reference>
<keyword evidence="1" id="KW-0805">Transcription regulation</keyword>
<dbReference type="AlphaFoldDB" id="A0A3A1NH03"/>
<evidence type="ECO:0000313" key="6">
    <source>
        <dbReference type="EMBL" id="TXJ94605.1"/>
    </source>
</evidence>
<dbReference type="Pfam" id="PF12833">
    <property type="entry name" value="HTH_18"/>
    <property type="match status" value="1"/>
</dbReference>
<dbReference type="InterPro" id="IPR018060">
    <property type="entry name" value="HTH_AraC"/>
</dbReference>
<keyword evidence="2" id="KW-0238">DNA-binding</keyword>
<dbReference type="SUPFAM" id="SSF51215">
    <property type="entry name" value="Regulatory protein AraC"/>
    <property type="match status" value="1"/>
</dbReference>
<dbReference type="PANTHER" id="PTHR43280">
    <property type="entry name" value="ARAC-FAMILY TRANSCRIPTIONAL REGULATOR"/>
    <property type="match status" value="1"/>
</dbReference>
<dbReference type="RefSeq" id="WP_119647317.1">
    <property type="nucleotide sequence ID" value="NZ_QXFI01000025.1"/>
</dbReference>
<dbReference type="EMBL" id="QXFI01000025">
    <property type="protein sequence ID" value="RIV44541.1"/>
    <property type="molecule type" value="Genomic_DNA"/>
</dbReference>
<feature type="domain" description="HTH araC/xylS-type" evidence="4">
    <location>
        <begin position="163"/>
        <end position="263"/>
    </location>
</feature>
<evidence type="ECO:0000256" key="3">
    <source>
        <dbReference type="ARBA" id="ARBA00023163"/>
    </source>
</evidence>
<evidence type="ECO:0000259" key="4">
    <source>
        <dbReference type="PROSITE" id="PS01124"/>
    </source>
</evidence>
<dbReference type="GO" id="GO:0003700">
    <property type="term" value="F:DNA-binding transcription factor activity"/>
    <property type="evidence" value="ECO:0007669"/>
    <property type="project" value="InterPro"/>
</dbReference>
<reference evidence="6 8" key="2">
    <citation type="submission" date="2019-07" db="EMBL/GenBank/DDBJ databases">
        <title>Draft genome of two Muricauda strains isolated from deep sea.</title>
        <authorList>
            <person name="Sun C."/>
        </authorList>
    </citation>
    <scope>NUCLEOTIDE SEQUENCE [LARGE SCALE GENOMIC DNA]</scope>
    <source>
        <strain evidence="6 8">72</strain>
    </source>
</reference>
<name>A0A3A1NH03_9FLAO</name>
<dbReference type="Proteomes" id="UP000321621">
    <property type="component" value="Unassembled WGS sequence"/>
</dbReference>
<organism evidence="5 7">
    <name type="scientific">Flagellimonas pelagia</name>
    <dbReference type="NCBI Taxonomy" id="2306998"/>
    <lineage>
        <taxon>Bacteria</taxon>
        <taxon>Pseudomonadati</taxon>
        <taxon>Bacteroidota</taxon>
        <taxon>Flavobacteriia</taxon>
        <taxon>Flavobacteriales</taxon>
        <taxon>Flavobacteriaceae</taxon>
        <taxon>Flagellimonas</taxon>
    </lineage>
</organism>
<dbReference type="EMBL" id="VNWK01000025">
    <property type="protein sequence ID" value="TXJ94605.1"/>
    <property type="molecule type" value="Genomic_DNA"/>
</dbReference>